<evidence type="ECO:0000313" key="2">
    <source>
        <dbReference type="Proteomes" id="UP000598996"/>
    </source>
</evidence>
<reference evidence="1 2" key="1">
    <citation type="submission" date="2021-01" db="EMBL/GenBank/DDBJ databases">
        <title>Actinoplanes sp. nov. LDG1-01 isolated from lichen.</title>
        <authorList>
            <person name="Saeng-In P."/>
            <person name="Phongsopitanun W."/>
            <person name="Kanchanasin P."/>
            <person name="Yuki M."/>
            <person name="Kudo T."/>
            <person name="Ohkuma M."/>
            <person name="Tanasupawat S."/>
        </authorList>
    </citation>
    <scope>NUCLEOTIDE SEQUENCE [LARGE SCALE GENOMIC DNA]</scope>
    <source>
        <strain evidence="1 2">LDG1-01</strain>
    </source>
</reference>
<gene>
    <name evidence="1" type="ORF">JKJ07_16455</name>
</gene>
<sequence>MQRAALATAQFLLGAVLLFTGTAHMTFSRTEFRAQVPSWLPLDADVVVLASGLTVSSWPWPCWPPGASPTELSSA</sequence>
<dbReference type="RefSeq" id="WP_202992393.1">
    <property type="nucleotide sequence ID" value="NZ_JAENHO010000004.1"/>
</dbReference>
<dbReference type="EMBL" id="JAENHO010000004">
    <property type="protein sequence ID" value="MBL7255895.1"/>
    <property type="molecule type" value="Genomic_DNA"/>
</dbReference>
<evidence type="ECO:0000313" key="1">
    <source>
        <dbReference type="EMBL" id="MBL7255895.1"/>
    </source>
</evidence>
<proteinExistence type="predicted"/>
<organism evidence="1 2">
    <name type="scientific">Paractinoplanes lichenicola</name>
    <dbReference type="NCBI Taxonomy" id="2802976"/>
    <lineage>
        <taxon>Bacteria</taxon>
        <taxon>Bacillati</taxon>
        <taxon>Actinomycetota</taxon>
        <taxon>Actinomycetes</taxon>
        <taxon>Micromonosporales</taxon>
        <taxon>Micromonosporaceae</taxon>
        <taxon>Paractinoplanes</taxon>
    </lineage>
</organism>
<comment type="caution">
    <text evidence="1">The sequence shown here is derived from an EMBL/GenBank/DDBJ whole genome shotgun (WGS) entry which is preliminary data.</text>
</comment>
<protein>
    <submittedName>
        <fullName evidence="1">Uncharacterized protein</fullName>
    </submittedName>
</protein>
<dbReference type="Proteomes" id="UP000598996">
    <property type="component" value="Unassembled WGS sequence"/>
</dbReference>
<accession>A0ABS1VMF1</accession>
<name>A0ABS1VMF1_9ACTN</name>
<keyword evidence="2" id="KW-1185">Reference proteome</keyword>